<accession>A0A3P3XII8</accession>
<protein>
    <recommendedName>
        <fullName evidence="2">Phosphoserine phosphatase</fullName>
    </recommendedName>
</protein>
<dbReference type="Gene3D" id="3.40.50.1000">
    <property type="entry name" value="HAD superfamily/HAD-like"/>
    <property type="match status" value="1"/>
</dbReference>
<sequence>MENQKTRIAIAYDFDGTLARGSLPEHGLLQDLGIESASFWNEVKERAETQDADEILAYMCLLLEKAKERGIEITESRLGSYAANIPFFEGVVEWFGRINKYAAELGVGIDHFVISSGLREIIAASAIAPCFKFVFASKYLYDERGMASYPAVSINYTTKTQYLFRINKGIFNFFDNKRINTWIRLDRRPYPFKRMIYIGDGDTDIPAMKMTRYQGGYSIAVFDPLKWDDLSQQAKIYKLIAEDRVQYVAPAVYSEGSLLDIAVKGIIGKIANEP</sequence>
<proteinExistence type="predicted"/>
<dbReference type="SUPFAM" id="SSF56784">
    <property type="entry name" value="HAD-like"/>
    <property type="match status" value="1"/>
</dbReference>
<dbReference type="InterPro" id="IPR023214">
    <property type="entry name" value="HAD_sf"/>
</dbReference>
<reference evidence="1" key="1">
    <citation type="submission" date="2017-02" db="EMBL/GenBank/DDBJ databases">
        <authorList>
            <person name="Regsiter A."/>
            <person name="William W."/>
        </authorList>
    </citation>
    <scope>NUCLEOTIDE SEQUENCE</scope>
    <source>
        <strain evidence="1">Bib</strain>
    </source>
</reference>
<dbReference type="AlphaFoldDB" id="A0A3P3XII8"/>
<evidence type="ECO:0000313" key="1">
    <source>
        <dbReference type="EMBL" id="SLM12850.1"/>
    </source>
</evidence>
<dbReference type="EMBL" id="FWDM01000019">
    <property type="protein sequence ID" value="SLM12850.1"/>
    <property type="molecule type" value="Genomic_DNA"/>
</dbReference>
<organism evidence="1">
    <name type="scientific">uncultured spirochete</name>
    <dbReference type="NCBI Taxonomy" id="156406"/>
    <lineage>
        <taxon>Bacteria</taxon>
        <taxon>Pseudomonadati</taxon>
        <taxon>Spirochaetota</taxon>
        <taxon>Spirochaetia</taxon>
        <taxon>Spirochaetales</taxon>
        <taxon>environmental samples</taxon>
    </lineage>
</organism>
<dbReference type="InterPro" id="IPR036412">
    <property type="entry name" value="HAD-like_sf"/>
</dbReference>
<name>A0A3P3XII8_9SPIR</name>
<gene>
    <name evidence="1" type="ORF">SPIROBIBN47_260079</name>
</gene>
<evidence type="ECO:0008006" key="2">
    <source>
        <dbReference type="Google" id="ProtNLM"/>
    </source>
</evidence>